<dbReference type="AlphaFoldDB" id="A0A0S2DJ77"/>
<name>A0A0S2DJ77_LYSEN</name>
<evidence type="ECO:0000313" key="2">
    <source>
        <dbReference type="Proteomes" id="UP000061569"/>
    </source>
</evidence>
<reference evidence="1 2" key="1">
    <citation type="submission" date="2015-11" db="EMBL/GenBank/DDBJ databases">
        <title>Genome sequences of Lysobacter enzymogenes strain C3 and Lysobacter antibioticus ATCC 29479.</title>
        <authorList>
            <person name="Kobayashi D.Y."/>
        </authorList>
    </citation>
    <scope>NUCLEOTIDE SEQUENCE [LARGE SCALE GENOMIC DNA]</scope>
    <source>
        <strain evidence="1 2">C3</strain>
    </source>
</reference>
<organism evidence="1 2">
    <name type="scientific">Lysobacter enzymogenes</name>
    <dbReference type="NCBI Taxonomy" id="69"/>
    <lineage>
        <taxon>Bacteria</taxon>
        <taxon>Pseudomonadati</taxon>
        <taxon>Pseudomonadota</taxon>
        <taxon>Gammaproteobacteria</taxon>
        <taxon>Lysobacterales</taxon>
        <taxon>Lysobacteraceae</taxon>
        <taxon>Lysobacter</taxon>
    </lineage>
</organism>
<sequence length="39" mass="3947">MSGGFAGGRLLAGVRHGRFLGDASTRERGGPCDRVVGSS</sequence>
<proteinExistence type="predicted"/>
<dbReference type="STRING" id="69.GLE_3214"/>
<protein>
    <submittedName>
        <fullName evidence="1">Uncharacterized protein</fullName>
    </submittedName>
</protein>
<dbReference type="KEGG" id="lez:GLE_3214"/>
<accession>A0A0S2DJ77</accession>
<dbReference type="EMBL" id="CP013140">
    <property type="protein sequence ID" value="ALN58560.1"/>
    <property type="molecule type" value="Genomic_DNA"/>
</dbReference>
<evidence type="ECO:0000313" key="1">
    <source>
        <dbReference type="EMBL" id="ALN58560.1"/>
    </source>
</evidence>
<dbReference type="Proteomes" id="UP000061569">
    <property type="component" value="Chromosome"/>
</dbReference>
<gene>
    <name evidence="1" type="ORF">GLE_3214</name>
</gene>